<dbReference type="Gene3D" id="2.60.98.50">
    <property type="match status" value="1"/>
</dbReference>
<dbReference type="InterPro" id="IPR040676">
    <property type="entry name" value="DUF5641"/>
</dbReference>
<feature type="transmembrane region" description="Helical" evidence="2">
    <location>
        <begin position="658"/>
        <end position="680"/>
    </location>
</feature>
<dbReference type="InterPro" id="IPR009878">
    <property type="entry name" value="Phlebovirus_G2_fusion"/>
</dbReference>
<dbReference type="PROSITE" id="PS50994">
    <property type="entry name" value="INTEGRASE"/>
    <property type="match status" value="1"/>
</dbReference>
<dbReference type="Proteomes" id="UP000008068">
    <property type="component" value="Unassembled WGS sequence"/>
</dbReference>
<protein>
    <recommendedName>
        <fullName evidence="3">Integrase catalytic domain-containing protein</fullName>
    </recommendedName>
</protein>
<dbReference type="Pfam" id="PF18701">
    <property type="entry name" value="DUF5641"/>
    <property type="match status" value="1"/>
</dbReference>
<evidence type="ECO:0000313" key="4">
    <source>
        <dbReference type="EMBL" id="EGT43832.1"/>
    </source>
</evidence>
<dbReference type="STRING" id="135651.G0P345"/>
<dbReference type="InterPro" id="IPR008042">
    <property type="entry name" value="Retrotrans_Pao"/>
</dbReference>
<dbReference type="Pfam" id="PF07245">
    <property type="entry name" value="Phlebovirus_G2"/>
    <property type="match status" value="1"/>
</dbReference>
<reference evidence="5" key="1">
    <citation type="submission" date="2011-07" db="EMBL/GenBank/DDBJ databases">
        <authorList>
            <consortium name="Caenorhabditis brenneri Sequencing and Analysis Consortium"/>
            <person name="Wilson R.K."/>
        </authorList>
    </citation>
    <scope>NUCLEOTIDE SEQUENCE [LARGE SCALE GENOMIC DNA]</scope>
    <source>
        <strain evidence="5">PB2801</strain>
    </source>
</reference>
<dbReference type="OrthoDB" id="8019190at2759"/>
<keyword evidence="2" id="KW-1133">Transmembrane helix</keyword>
<dbReference type="eggNOG" id="ENOG502RUGW">
    <property type="taxonomic scope" value="Eukaryota"/>
</dbReference>
<feature type="domain" description="Integrase catalytic" evidence="3">
    <location>
        <begin position="297"/>
        <end position="493"/>
    </location>
</feature>
<sequence>MAKVKVAPHKKKFTIPQLELLAIEMATTLSVFLKEQLDLKISATFIWSDSLCCIDQIHTNKAGNVLARNRLRKILQMASNTTFSHIPGKLNPADVLSRGCSINELRDDKLWWNGPPFLLDSELPIRESSVPANATTLGAVSSIVPPPPTTPLVLDIDPHRFSSFHRLLNTVLFILTFVTKLNRSTLRNRAKMVLVRLAQQLHPPTDSIIDNLHLVHDGVLWYYEGRIPSKRQPYLPAHSIGKLFVLELHERHHHSSARYTLSKVRNEVWIPKGLAFVKKCIKQCGTCKRASAKPIHQPSFPDLPKERTDYTPPFTTIGLDYAGPIKAQYRNQVDSYWIVILTCLTTRFTVLELVDSLDTHALLNVLRRFSAQFGTPSTILSDNASQMHMLSDCLNKMKEQLKGLHFNSIDCPQFKHIPALSPWAGGIYERVVGISKECLTKAGGKKTLFQLDDLRTLIKETESIINDRPLTAVDSDTNDLKPLRPCDFVYPTKRRTTLLLADEHLDTADFSSNHGKLMESWMSLSSITNWLKKRWNENYLQVLQERNQRDHRQPTNAVSMVPQVNDIVIVEEDCHKSLWPMARITEVGSRSAKMINGRTNRLIERPFKKIYPIEAQPTPPSSIVNSADNCPLKSPTPTVPPIDDTSKQPIAKRTRSSGFPSLTTIAFASTLVMVFSFVSVTEASETREQFVNNNLTLHVNGTSISDVWDNIQSLVTDTAIHLGYSILFVGMIALLYCLSIVFHIADFVRTMIHLFFKLIRQVFTTVFSFLRGSTRSSVPTKTFVMINFVLFVSGCNDVSHIQSDETVCFNRQENEGSTPHLECVLNSLSLINVRSKGSVTCLNFGPKKEPLMTLKIRSEAIVTTCQRNSLFFSRDYKINTEYIHRCDSAGSCSQKMCTTIDPDQDLKELSNEAKSHTGYTGCLPGCGCINCGCWYCDPSCLFYRYYATPTTNTIYEVFHCPSWTPHLRVTITLNDNSSTTALLSPSTKYQIPGTNISLTAIGLISPPISAHTATYVTARSPTGKYLWHSFTFQAASSPGMPTKGLVGDLMCPTLQDAENFNCKFDDALCRCVGFGTSLQCSCQHQRMLDFGKKNALPFQSSNHRILFNKEKDLIEVESIHDGTISIQVEAVNATISRYTEIAKCRIQQVEPLQGCISCHSGATLHIKCKSPIVISSVIRCQEFEASVACGPEGETTRMQINLHHQSGAAEFVNISCTSNCGEIMEFQLFGTVSPNPAFNMSSTGGSFSSIYEHVKTATFSFSDITSKIGDYLFGSWKTMIIVAFLIIIVLFILSRFSLLSFFPLYSLYRLRSKKRRSKLVRHTY</sequence>
<name>G0P345_CAEBE</name>
<dbReference type="HOGENOM" id="CLU_284161_0_0_1"/>
<dbReference type="InterPro" id="IPR041588">
    <property type="entry name" value="Integrase_H2C2"/>
</dbReference>
<dbReference type="Gene3D" id="2.60.40.3770">
    <property type="match status" value="1"/>
</dbReference>
<dbReference type="Gene3D" id="3.30.420.10">
    <property type="entry name" value="Ribonuclease H-like superfamily/Ribonuclease H"/>
    <property type="match status" value="1"/>
</dbReference>
<dbReference type="InParanoid" id="G0P345"/>
<dbReference type="Pfam" id="PF05380">
    <property type="entry name" value="Peptidase_A17"/>
    <property type="match status" value="1"/>
</dbReference>
<keyword evidence="2" id="KW-0812">Transmembrane</keyword>
<evidence type="ECO:0000256" key="1">
    <source>
        <dbReference type="SAM" id="MobiDB-lite"/>
    </source>
</evidence>
<organism evidence="5">
    <name type="scientific">Caenorhabditis brenneri</name>
    <name type="common">Nematode worm</name>
    <dbReference type="NCBI Taxonomy" id="135651"/>
    <lineage>
        <taxon>Eukaryota</taxon>
        <taxon>Metazoa</taxon>
        <taxon>Ecdysozoa</taxon>
        <taxon>Nematoda</taxon>
        <taxon>Chromadorea</taxon>
        <taxon>Rhabditida</taxon>
        <taxon>Rhabditina</taxon>
        <taxon>Rhabditomorpha</taxon>
        <taxon>Rhabditoidea</taxon>
        <taxon>Rhabditidae</taxon>
        <taxon>Peloderinae</taxon>
        <taxon>Caenorhabditis</taxon>
    </lineage>
</organism>
<dbReference type="InterPro" id="IPR012337">
    <property type="entry name" value="RNaseH-like_sf"/>
</dbReference>
<keyword evidence="2" id="KW-0472">Membrane</keyword>
<dbReference type="GO" id="GO:0015074">
    <property type="term" value="P:DNA integration"/>
    <property type="evidence" value="ECO:0007669"/>
    <property type="project" value="InterPro"/>
</dbReference>
<keyword evidence="5" id="KW-1185">Reference proteome</keyword>
<evidence type="ECO:0000313" key="5">
    <source>
        <dbReference type="Proteomes" id="UP000008068"/>
    </source>
</evidence>
<feature type="transmembrane region" description="Helical" evidence="2">
    <location>
        <begin position="1280"/>
        <end position="1308"/>
    </location>
</feature>
<dbReference type="GO" id="GO:0003676">
    <property type="term" value="F:nucleic acid binding"/>
    <property type="evidence" value="ECO:0007669"/>
    <property type="project" value="InterPro"/>
</dbReference>
<gene>
    <name evidence="4" type="ORF">CAEBREN_31410</name>
</gene>
<feature type="transmembrane region" description="Helical" evidence="2">
    <location>
        <begin position="722"/>
        <end position="745"/>
    </location>
</feature>
<evidence type="ECO:0000259" key="3">
    <source>
        <dbReference type="PROSITE" id="PS50994"/>
    </source>
</evidence>
<feature type="region of interest" description="Disordered" evidence="1">
    <location>
        <begin position="634"/>
        <end position="655"/>
    </location>
</feature>
<proteinExistence type="predicted"/>
<dbReference type="InterPro" id="IPR001584">
    <property type="entry name" value="Integrase_cat-core"/>
</dbReference>
<dbReference type="PANTHER" id="PTHR47331">
    <property type="entry name" value="PHD-TYPE DOMAIN-CONTAINING PROTEIN"/>
    <property type="match status" value="1"/>
</dbReference>
<dbReference type="Pfam" id="PF17921">
    <property type="entry name" value="Integrase_H2C2"/>
    <property type="match status" value="1"/>
</dbReference>
<dbReference type="InterPro" id="IPR036397">
    <property type="entry name" value="RNaseH_sf"/>
</dbReference>
<dbReference type="Gene3D" id="1.10.340.70">
    <property type="match status" value="1"/>
</dbReference>
<accession>G0P345</accession>
<evidence type="ECO:0000256" key="2">
    <source>
        <dbReference type="SAM" id="Phobius"/>
    </source>
</evidence>
<dbReference type="SUPFAM" id="SSF53098">
    <property type="entry name" value="Ribonuclease H-like"/>
    <property type="match status" value="1"/>
</dbReference>
<dbReference type="EMBL" id="GL380036">
    <property type="protein sequence ID" value="EGT43832.1"/>
    <property type="molecule type" value="Genomic_DNA"/>
</dbReference>